<gene>
    <name evidence="3" type="ORF">JKL49_06245</name>
</gene>
<dbReference type="InterPro" id="IPR029068">
    <property type="entry name" value="Glyas_Bleomycin-R_OHBP_Dase"/>
</dbReference>
<dbReference type="AlphaFoldDB" id="A0A974P461"/>
<dbReference type="InterPro" id="IPR051785">
    <property type="entry name" value="MMCE/EMCE_epimerase"/>
</dbReference>
<dbReference type="PANTHER" id="PTHR43048">
    <property type="entry name" value="METHYLMALONYL-COA EPIMERASE"/>
    <property type="match status" value="1"/>
</dbReference>
<dbReference type="Pfam" id="PF00903">
    <property type="entry name" value="Glyoxalase"/>
    <property type="match status" value="1"/>
</dbReference>
<dbReference type="InterPro" id="IPR037523">
    <property type="entry name" value="VOC_core"/>
</dbReference>
<evidence type="ECO:0000259" key="2">
    <source>
        <dbReference type="PROSITE" id="PS51819"/>
    </source>
</evidence>
<evidence type="ECO:0000256" key="1">
    <source>
        <dbReference type="ARBA" id="ARBA00022723"/>
    </source>
</evidence>
<accession>A0A974P461</accession>
<sequence length="159" mass="17058">MPGSAIQDKNLRGNQHAPFPDYLGATGIGVSDLAKSVDFYTRVLGMKQVQTFKLDYMDEVVVAFEGRTAVVLMHYTDGSERNYKDNPVKLVFYVTDPKAVSDRIKAEGLTIIREPAPIASLGGAMVGLAKDPDGYTIELLQAPPAKTETQPAAAAITGA</sequence>
<dbReference type="GO" id="GO:0046491">
    <property type="term" value="P:L-methylmalonyl-CoA metabolic process"/>
    <property type="evidence" value="ECO:0007669"/>
    <property type="project" value="TreeGrafter"/>
</dbReference>
<keyword evidence="1" id="KW-0479">Metal-binding</keyword>
<dbReference type="InterPro" id="IPR004360">
    <property type="entry name" value="Glyas_Fos-R_dOase_dom"/>
</dbReference>
<dbReference type="SUPFAM" id="SSF54593">
    <property type="entry name" value="Glyoxalase/Bleomycin resistance protein/Dihydroxybiphenyl dioxygenase"/>
    <property type="match status" value="1"/>
</dbReference>
<name>A0A974P461_9CAUL</name>
<dbReference type="EMBL" id="CP068570">
    <property type="protein sequence ID" value="QQZ50871.1"/>
    <property type="molecule type" value="Genomic_DNA"/>
</dbReference>
<dbReference type="GO" id="GO:0046872">
    <property type="term" value="F:metal ion binding"/>
    <property type="evidence" value="ECO:0007669"/>
    <property type="project" value="UniProtKB-KW"/>
</dbReference>
<dbReference type="PROSITE" id="PS51819">
    <property type="entry name" value="VOC"/>
    <property type="match status" value="1"/>
</dbReference>
<feature type="domain" description="VOC" evidence="2">
    <location>
        <begin position="22"/>
        <end position="142"/>
    </location>
</feature>
<dbReference type="PANTHER" id="PTHR43048:SF3">
    <property type="entry name" value="METHYLMALONYL-COA EPIMERASE, MITOCHONDRIAL"/>
    <property type="match status" value="1"/>
</dbReference>
<dbReference type="GO" id="GO:0004493">
    <property type="term" value="F:methylmalonyl-CoA epimerase activity"/>
    <property type="evidence" value="ECO:0007669"/>
    <property type="project" value="TreeGrafter"/>
</dbReference>
<dbReference type="Gene3D" id="3.10.180.10">
    <property type="entry name" value="2,3-Dihydroxybiphenyl 1,2-Dioxygenase, domain 1"/>
    <property type="match status" value="1"/>
</dbReference>
<dbReference type="CDD" id="cd06587">
    <property type="entry name" value="VOC"/>
    <property type="match status" value="1"/>
</dbReference>
<evidence type="ECO:0000313" key="3">
    <source>
        <dbReference type="EMBL" id="QQZ50871.1"/>
    </source>
</evidence>
<proteinExistence type="predicted"/>
<reference evidence="3" key="1">
    <citation type="submission" date="2021-01" db="EMBL/GenBank/DDBJ databases">
        <title>Genome sequence of Phenylobacterium sp. 20VBR1 isolated from a valley glaceir, Ny-Alesund, Svalbard.</title>
        <authorList>
            <person name="Thomas F.A."/>
            <person name="Krishnan K.P."/>
            <person name="Sinha R.K."/>
        </authorList>
    </citation>
    <scope>NUCLEOTIDE SEQUENCE</scope>
    <source>
        <strain evidence="3">20VBR1</strain>
    </source>
</reference>
<organism evidence="3">
    <name type="scientific">Phenylobacterium glaciei</name>
    <dbReference type="NCBI Taxonomy" id="2803784"/>
    <lineage>
        <taxon>Bacteria</taxon>
        <taxon>Pseudomonadati</taxon>
        <taxon>Pseudomonadota</taxon>
        <taxon>Alphaproteobacteria</taxon>
        <taxon>Caulobacterales</taxon>
        <taxon>Caulobacteraceae</taxon>
        <taxon>Phenylobacterium</taxon>
    </lineage>
</organism>
<protein>
    <submittedName>
        <fullName evidence="3">VOC family protein</fullName>
    </submittedName>
</protein>